<keyword evidence="3" id="KW-0597">Phosphoprotein</keyword>
<dbReference type="WBParaSite" id="TMUE_3000014684.2">
    <property type="protein sequence ID" value="TMUE_3000014684.2"/>
    <property type="gene ID" value="WBGene00288475"/>
</dbReference>
<dbReference type="AlphaFoldDB" id="A0A5S6R5Y4"/>
<evidence type="ECO:0000256" key="5">
    <source>
        <dbReference type="SAM" id="MobiDB-lite"/>
    </source>
</evidence>
<feature type="region of interest" description="Disordered" evidence="5">
    <location>
        <begin position="363"/>
        <end position="413"/>
    </location>
</feature>
<dbReference type="GO" id="GO:0006364">
    <property type="term" value="P:rRNA processing"/>
    <property type="evidence" value="ECO:0007669"/>
    <property type="project" value="InterPro"/>
</dbReference>
<evidence type="ECO:0000313" key="6">
    <source>
        <dbReference type="Proteomes" id="UP000046395"/>
    </source>
</evidence>
<reference evidence="6" key="1">
    <citation type="submission" date="2013-11" db="EMBL/GenBank/DDBJ databases">
        <authorList>
            <person name="Aslett M."/>
        </authorList>
    </citation>
    <scope>NUCLEOTIDE SEQUENCE [LARGE SCALE GENOMIC DNA]</scope>
    <source>
        <strain evidence="6">Edinburgh</strain>
    </source>
</reference>
<dbReference type="Pfam" id="PF04615">
    <property type="entry name" value="Utp14"/>
    <property type="match status" value="2"/>
</dbReference>
<dbReference type="Proteomes" id="UP000046395">
    <property type="component" value="Unassembled WGS sequence"/>
</dbReference>
<sequence>MDKKGKLDKEVRGDSKVGVSEFRLLRPPNAVAKVADLVKSAKRIKQAGVLKNQLSVARKRNAVLASPLHRQAASRIRRSVAYIEKCKELRDWDEFVRLSRVADRVHFPLNEGVGDLKIIEGSVPAPKPVNEFEAEVADALRESKSNLDNKCTVTEEEKELLQAMKFEEAKAALNRLRHFRALASYQDAKNKRKSRIKSKRYHRILKQQQRRQLWKEFQDLVQRNPREAAEKLQLLEKDRIIERSTLRHRGTGQWAKKMMVYARRDIHVREAIQEQIRFSKELIAKLGYAHELVDQSEEGDDPEALSEDGDQSFPPIPPSTNARLNVDETALPAVLEDRVDFGDQQGLMEEAFMEDDVMADFEADTRSDEEESVQTTLPGWNSWVGPGAAAAREDHSTTPTKGADSSVPRREQPRRLVHISSRVGESLKSKQLGAVPFPFASQEAFERAALNPIGKEWNPATAHSLLIEPSVSTRMGTVIKPVDRSLLMSVGKQRNGRADVRTKGKREGRRAVKGRKRVKRPGARGAPPSDA</sequence>
<feature type="compositionally biased region" description="Basic residues" evidence="5">
    <location>
        <begin position="503"/>
        <end position="522"/>
    </location>
</feature>
<dbReference type="WBParaSite" id="TMUE_3000014684.1">
    <property type="protein sequence ID" value="TMUE_3000014684.1"/>
    <property type="gene ID" value="WBGene00288475"/>
</dbReference>
<evidence type="ECO:0000256" key="2">
    <source>
        <dbReference type="ARBA" id="ARBA00007774"/>
    </source>
</evidence>
<name>A0A5S6R5Y4_TRIMR</name>
<reference evidence="6" key="2">
    <citation type="submission" date="2014-03" db="EMBL/GenBank/DDBJ databases">
        <title>The whipworm genome and dual-species transcriptomics of an intimate host-pathogen interaction.</title>
        <authorList>
            <person name="Foth B.J."/>
            <person name="Tsai I.J."/>
            <person name="Reid A.J."/>
            <person name="Bancroft A.J."/>
            <person name="Nichol S."/>
            <person name="Tracey A."/>
            <person name="Holroyd N."/>
            <person name="Cotton J.A."/>
            <person name="Stanley E.J."/>
            <person name="Zarowiecki M."/>
            <person name="Liu J.Z."/>
            <person name="Huckvale T."/>
            <person name="Cooper P.J."/>
            <person name="Grencis R.K."/>
            <person name="Berriman M."/>
        </authorList>
    </citation>
    <scope>NUCLEOTIDE SEQUENCE [LARGE SCALE GENOMIC DNA]</scope>
    <source>
        <strain evidence="6">Edinburgh</strain>
    </source>
</reference>
<evidence type="ECO:0000256" key="4">
    <source>
        <dbReference type="ARBA" id="ARBA00023242"/>
    </source>
</evidence>
<accession>A0A5S6R5Y4</accession>
<dbReference type="InterPro" id="IPR006709">
    <property type="entry name" value="SSU_processome_Utp14"/>
</dbReference>
<evidence type="ECO:0000313" key="7">
    <source>
        <dbReference type="WBParaSite" id="TMUE_3000014684.1"/>
    </source>
</evidence>
<feature type="region of interest" description="Disordered" evidence="5">
    <location>
        <begin position="492"/>
        <end position="531"/>
    </location>
</feature>
<dbReference type="PANTHER" id="PTHR14150:SF12">
    <property type="entry name" value="U3 SMALL NUCLEOLAR RNA-ASSOCIATED PROTEIN 14 HOMOLOG A"/>
    <property type="match status" value="1"/>
</dbReference>
<keyword evidence="4" id="KW-0539">Nucleus</keyword>
<organism evidence="6 7">
    <name type="scientific">Trichuris muris</name>
    <name type="common">Mouse whipworm</name>
    <dbReference type="NCBI Taxonomy" id="70415"/>
    <lineage>
        <taxon>Eukaryota</taxon>
        <taxon>Metazoa</taxon>
        <taxon>Ecdysozoa</taxon>
        <taxon>Nematoda</taxon>
        <taxon>Enoplea</taxon>
        <taxon>Dorylaimia</taxon>
        <taxon>Trichinellida</taxon>
        <taxon>Trichuridae</taxon>
        <taxon>Trichuris</taxon>
    </lineage>
</organism>
<protein>
    <submittedName>
        <fullName evidence="7 8">Uncharacterized protein</fullName>
    </submittedName>
</protein>
<evidence type="ECO:0000313" key="8">
    <source>
        <dbReference type="WBParaSite" id="TMUE_3000014684.2"/>
    </source>
</evidence>
<proteinExistence type="inferred from homology"/>
<dbReference type="PANTHER" id="PTHR14150">
    <property type="entry name" value="U3 SMALL NUCLEOLAR RNA-ASSOCIATED PROTEIN 14"/>
    <property type="match status" value="1"/>
</dbReference>
<reference evidence="7" key="3">
    <citation type="submission" date="2019-12" db="UniProtKB">
        <authorList>
            <consortium name="WormBaseParasite"/>
        </authorList>
    </citation>
    <scope>IDENTIFICATION</scope>
</reference>
<dbReference type="STRING" id="70415.A0A5S6R5Y4"/>
<feature type="compositionally biased region" description="Acidic residues" evidence="5">
    <location>
        <begin position="363"/>
        <end position="372"/>
    </location>
</feature>
<dbReference type="GO" id="GO:0032040">
    <property type="term" value="C:small-subunit processome"/>
    <property type="evidence" value="ECO:0007669"/>
    <property type="project" value="InterPro"/>
</dbReference>
<feature type="compositionally biased region" description="Acidic residues" evidence="5">
    <location>
        <begin position="295"/>
        <end position="310"/>
    </location>
</feature>
<comment type="subcellular location">
    <subcellularLocation>
        <location evidence="1">Nucleus</location>
        <location evidence="1">Nucleolus</location>
    </subcellularLocation>
</comment>
<comment type="similarity">
    <text evidence="2">Belongs to the UTP14 family.</text>
</comment>
<keyword evidence="6" id="KW-1185">Reference proteome</keyword>
<evidence type="ECO:0000256" key="3">
    <source>
        <dbReference type="ARBA" id="ARBA00022553"/>
    </source>
</evidence>
<feature type="region of interest" description="Disordered" evidence="5">
    <location>
        <begin position="295"/>
        <end position="323"/>
    </location>
</feature>
<evidence type="ECO:0000256" key="1">
    <source>
        <dbReference type="ARBA" id="ARBA00004604"/>
    </source>
</evidence>